<feature type="region of interest" description="Disordered" evidence="1">
    <location>
        <begin position="10"/>
        <end position="31"/>
    </location>
</feature>
<dbReference type="InterPro" id="IPR028037">
    <property type="entry name" value="Antitoxin_Rv0909/MT0933"/>
</dbReference>
<dbReference type="RefSeq" id="WP_345675434.1">
    <property type="nucleotide sequence ID" value="NZ_BAABHS010000007.1"/>
</dbReference>
<feature type="compositionally biased region" description="Basic and acidic residues" evidence="1">
    <location>
        <begin position="105"/>
        <end position="138"/>
    </location>
</feature>
<proteinExistence type="predicted"/>
<protein>
    <recommendedName>
        <fullName evidence="4">Antitoxin protein of toxin-antitoxin system</fullName>
    </recommendedName>
</protein>
<evidence type="ECO:0000313" key="2">
    <source>
        <dbReference type="EMBL" id="GAA4960406.1"/>
    </source>
</evidence>
<feature type="compositionally biased region" description="Basic and acidic residues" evidence="1">
    <location>
        <begin position="83"/>
        <end position="94"/>
    </location>
</feature>
<comment type="caution">
    <text evidence="2">The sequence shown here is derived from an EMBL/GenBank/DDBJ whole genome shotgun (WGS) entry which is preliminary data.</text>
</comment>
<gene>
    <name evidence="2" type="ORF">GCM10023205_24610</name>
</gene>
<dbReference type="Proteomes" id="UP001500466">
    <property type="component" value="Unassembled WGS sequence"/>
</dbReference>
<dbReference type="Pfam" id="PF14013">
    <property type="entry name" value="MT0933_antitox"/>
    <property type="match status" value="1"/>
</dbReference>
<keyword evidence="3" id="KW-1185">Reference proteome</keyword>
<organism evidence="2 3">
    <name type="scientific">Yinghuangia aomiensis</name>
    <dbReference type="NCBI Taxonomy" id="676205"/>
    <lineage>
        <taxon>Bacteria</taxon>
        <taxon>Bacillati</taxon>
        <taxon>Actinomycetota</taxon>
        <taxon>Actinomycetes</taxon>
        <taxon>Kitasatosporales</taxon>
        <taxon>Streptomycetaceae</taxon>
        <taxon>Yinghuangia</taxon>
    </lineage>
</organism>
<sequence>MGVFDWFRRQVKGTGGASGTGAATQAPDVPEHLSTSVGVIVEERPAAECRVPAQESAGGDHPVEAAESAAATALAMVPQPAGADREPEGEHDMGLMDTIKQKLAPHHDKVGQGVDKAADMIDEKTGGKHRGQIDKGAEQAKSALGDDGTPEGAQPPADPAAGQAPPEENPPT</sequence>
<accession>A0ABP9H344</accession>
<evidence type="ECO:0000256" key="1">
    <source>
        <dbReference type="SAM" id="MobiDB-lite"/>
    </source>
</evidence>
<feature type="region of interest" description="Disordered" evidence="1">
    <location>
        <begin position="50"/>
        <end position="172"/>
    </location>
</feature>
<reference evidence="3" key="1">
    <citation type="journal article" date="2019" name="Int. J. Syst. Evol. Microbiol.">
        <title>The Global Catalogue of Microorganisms (GCM) 10K type strain sequencing project: providing services to taxonomists for standard genome sequencing and annotation.</title>
        <authorList>
            <consortium name="The Broad Institute Genomics Platform"/>
            <consortium name="The Broad Institute Genome Sequencing Center for Infectious Disease"/>
            <person name="Wu L."/>
            <person name="Ma J."/>
        </authorList>
    </citation>
    <scope>NUCLEOTIDE SEQUENCE [LARGE SCALE GENOMIC DNA]</scope>
    <source>
        <strain evidence="3">JCM 17986</strain>
    </source>
</reference>
<evidence type="ECO:0008006" key="4">
    <source>
        <dbReference type="Google" id="ProtNLM"/>
    </source>
</evidence>
<feature type="compositionally biased region" description="Low complexity" evidence="1">
    <location>
        <begin position="150"/>
        <end position="166"/>
    </location>
</feature>
<feature type="compositionally biased region" description="Low complexity" evidence="1">
    <location>
        <begin position="65"/>
        <end position="75"/>
    </location>
</feature>
<name>A0ABP9H344_9ACTN</name>
<evidence type="ECO:0000313" key="3">
    <source>
        <dbReference type="Proteomes" id="UP001500466"/>
    </source>
</evidence>
<dbReference type="EMBL" id="BAABHS010000007">
    <property type="protein sequence ID" value="GAA4960406.1"/>
    <property type="molecule type" value="Genomic_DNA"/>
</dbReference>